<evidence type="ECO:0000256" key="1">
    <source>
        <dbReference type="SAM" id="Phobius"/>
    </source>
</evidence>
<dbReference type="Proteomes" id="UP000267821">
    <property type="component" value="Unassembled WGS sequence"/>
</dbReference>
<name>A0A3N4LWQ2_9PEZI</name>
<dbReference type="AlphaFoldDB" id="A0A3N4LWQ2"/>
<evidence type="ECO:0000313" key="3">
    <source>
        <dbReference type="Proteomes" id="UP000267821"/>
    </source>
</evidence>
<keyword evidence="1" id="KW-0812">Transmembrane</keyword>
<sequence>MSSNMLRLFRQPAVRLAIHRIPRRIQFRGFINGSENEEGLFIPGGKQEEEARQKWAPNYYDRMWDHVDKLDDRVAGLAKDLGDFKGDVNKSLGELATRMEAGFGRIETSNGELKTNMEKNYGELKAEIKPLVWQVRVLLGGASLVIVFLVKTYLDEHNIFNKKLANAISQPVSGPAVDIHCSCIRVEKRLATES</sequence>
<keyword evidence="1" id="KW-0472">Membrane</keyword>
<gene>
    <name evidence="2" type="ORF">L211DRAFT_836337</name>
</gene>
<evidence type="ECO:0000313" key="2">
    <source>
        <dbReference type="EMBL" id="RPB25612.1"/>
    </source>
</evidence>
<organism evidence="2 3">
    <name type="scientific">Terfezia boudieri ATCC MYA-4762</name>
    <dbReference type="NCBI Taxonomy" id="1051890"/>
    <lineage>
        <taxon>Eukaryota</taxon>
        <taxon>Fungi</taxon>
        <taxon>Dikarya</taxon>
        <taxon>Ascomycota</taxon>
        <taxon>Pezizomycotina</taxon>
        <taxon>Pezizomycetes</taxon>
        <taxon>Pezizales</taxon>
        <taxon>Pezizaceae</taxon>
        <taxon>Terfezia</taxon>
    </lineage>
</organism>
<accession>A0A3N4LWQ2</accession>
<keyword evidence="1" id="KW-1133">Transmembrane helix</keyword>
<protein>
    <submittedName>
        <fullName evidence="2">Uncharacterized protein</fullName>
    </submittedName>
</protein>
<proteinExistence type="predicted"/>
<keyword evidence="3" id="KW-1185">Reference proteome</keyword>
<dbReference type="OrthoDB" id="5423652at2759"/>
<reference evidence="2 3" key="1">
    <citation type="journal article" date="2018" name="Nat. Ecol. Evol.">
        <title>Pezizomycetes genomes reveal the molecular basis of ectomycorrhizal truffle lifestyle.</title>
        <authorList>
            <person name="Murat C."/>
            <person name="Payen T."/>
            <person name="Noel B."/>
            <person name="Kuo A."/>
            <person name="Morin E."/>
            <person name="Chen J."/>
            <person name="Kohler A."/>
            <person name="Krizsan K."/>
            <person name="Balestrini R."/>
            <person name="Da Silva C."/>
            <person name="Montanini B."/>
            <person name="Hainaut M."/>
            <person name="Levati E."/>
            <person name="Barry K.W."/>
            <person name="Belfiori B."/>
            <person name="Cichocki N."/>
            <person name="Clum A."/>
            <person name="Dockter R.B."/>
            <person name="Fauchery L."/>
            <person name="Guy J."/>
            <person name="Iotti M."/>
            <person name="Le Tacon F."/>
            <person name="Lindquist E.A."/>
            <person name="Lipzen A."/>
            <person name="Malagnac F."/>
            <person name="Mello A."/>
            <person name="Molinier V."/>
            <person name="Miyauchi S."/>
            <person name="Poulain J."/>
            <person name="Riccioni C."/>
            <person name="Rubini A."/>
            <person name="Sitrit Y."/>
            <person name="Splivallo R."/>
            <person name="Traeger S."/>
            <person name="Wang M."/>
            <person name="Zifcakova L."/>
            <person name="Wipf D."/>
            <person name="Zambonelli A."/>
            <person name="Paolocci F."/>
            <person name="Nowrousian M."/>
            <person name="Ottonello S."/>
            <person name="Baldrian P."/>
            <person name="Spatafora J.W."/>
            <person name="Henrissat B."/>
            <person name="Nagy L.G."/>
            <person name="Aury J.M."/>
            <person name="Wincker P."/>
            <person name="Grigoriev I.V."/>
            <person name="Bonfante P."/>
            <person name="Martin F.M."/>
        </authorList>
    </citation>
    <scope>NUCLEOTIDE SEQUENCE [LARGE SCALE GENOMIC DNA]</scope>
    <source>
        <strain evidence="2 3">ATCC MYA-4762</strain>
    </source>
</reference>
<dbReference type="EMBL" id="ML121537">
    <property type="protein sequence ID" value="RPB25612.1"/>
    <property type="molecule type" value="Genomic_DNA"/>
</dbReference>
<dbReference type="InParanoid" id="A0A3N4LWQ2"/>
<feature type="transmembrane region" description="Helical" evidence="1">
    <location>
        <begin position="135"/>
        <end position="154"/>
    </location>
</feature>